<dbReference type="InterPro" id="IPR014001">
    <property type="entry name" value="Helicase_ATP-bd"/>
</dbReference>
<evidence type="ECO:0000259" key="14">
    <source>
        <dbReference type="PROSITE" id="PS51194"/>
    </source>
</evidence>
<evidence type="ECO:0000256" key="1">
    <source>
        <dbReference type="ARBA" id="ARBA00004170"/>
    </source>
</evidence>
<dbReference type="InterPro" id="IPR011115">
    <property type="entry name" value="SecA_DEAD"/>
</dbReference>
<comment type="caution">
    <text evidence="16">The sequence shown here is derived from an EMBL/GenBank/DDBJ whole genome shotgun (WGS) entry which is preliminary data.</text>
</comment>
<keyword evidence="3 12" id="KW-0813">Transport</keyword>
<dbReference type="GO" id="GO:0006605">
    <property type="term" value="P:protein targeting"/>
    <property type="evidence" value="ECO:0007669"/>
    <property type="project" value="UniProtKB-UniRule"/>
</dbReference>
<feature type="binding site" evidence="12">
    <location>
        <position position="490"/>
    </location>
    <ligand>
        <name>ATP</name>
        <dbReference type="ChEBI" id="CHEBI:30616"/>
    </ligand>
</feature>
<dbReference type="NCBIfam" id="TIGR03714">
    <property type="entry name" value="secA2"/>
    <property type="match status" value="1"/>
</dbReference>
<dbReference type="PROSITE" id="PS51194">
    <property type="entry name" value="HELICASE_CTER"/>
    <property type="match status" value="1"/>
</dbReference>
<reference evidence="16 17" key="1">
    <citation type="journal article" date="2019" name="Appl. Microbiol. Biotechnol.">
        <title>Uncovering carbohydrate metabolism through a genotype-phenotype association study of 56 lactic acid bacteria genomes.</title>
        <authorList>
            <person name="Buron-Moles G."/>
            <person name="Chailyan A."/>
            <person name="Dolejs I."/>
            <person name="Forster J."/>
            <person name="Miks M.H."/>
        </authorList>
    </citation>
    <scope>NUCLEOTIDE SEQUENCE [LARGE SCALE GENOMIC DNA]</scope>
    <source>
        <strain evidence="16 17">ATCC 700006</strain>
    </source>
</reference>
<accession>A0A4R5N6T6</accession>
<sequence length="791" mass="90884">MFNIDNVRLRKIKKILKKVNRWAVIMSEMSDVDLKQQTTILKQKLKSGVRVDDILPQAFATIREADKRIIGKFPYDVQILGAIVLHQGNIAEMKTGEGKTLTATLPIYLNALTGNGVMLITTNSYLAIRDATEMRKVYEWLGLTVAVGVSENSNHQYSVDEKKKIYQADILYTTNDAVGFDYLQENLVDRQSHQYMRPFNYAILDEVDSILLDYAQTPLVISGSPRVQSNLFKIANQFVATLSENIGYELDEEKKHVWLTRQGICEAKRFFEKENLFSNDNYLLIRHIELALQAHELFKLNQDYVVDDQEIKLLDTKNGRIMAGTKLQSGLHQAIEAKEHLDITEQTRSMASITYQNLFRMFKKLSGMTGTGKDNEEEFIETYNMNVISIPSRKPIIRKDLPDKIYVTLPEKLYASISLVKECHKKQQPVLLATGSVEISEIYSQMLLREGITHNVLNARNTAKEAKIIAEAGKLGAVTVATSMAGRGTDIKLGDGVAKLGGLVVIGTERMTSKRIDLQLRGRSGRQGDPGFSQFFVSLEDDIIIKRGSERTLRYYKKFSGQVNIKKPRELTQHRFKRVVDKAQFSEESQGRISRLNSLEFDESMRVQRKLVYSERNKLLRTTDMLDSEIINACRRAIEHFLGKYTHNLTINILKRYILDNINYNLKNNDDILEHYDPDNVEQSLIEIVKRELKEKRRMIGSVTQTVDFQRVCILKAIDTGWIEQVDNLQQLRFVVINRKFSQQNPLYEYQKEAIVSYQQMRHQVDQLVLKNIMLSTIKRKSNGEITIVFP</sequence>
<evidence type="ECO:0000256" key="8">
    <source>
        <dbReference type="ARBA" id="ARBA00022927"/>
    </source>
</evidence>
<keyword evidence="17" id="KW-1185">Reference proteome</keyword>
<dbReference type="Pfam" id="PF01043">
    <property type="entry name" value="SecA_PP_bind"/>
    <property type="match status" value="1"/>
</dbReference>
<dbReference type="Gene3D" id="1.10.3060.10">
    <property type="entry name" value="Helical scaffold and wing domains of SecA"/>
    <property type="match status" value="1"/>
</dbReference>
<dbReference type="PROSITE" id="PS51192">
    <property type="entry name" value="HELICASE_ATP_BIND_1"/>
    <property type="match status" value="1"/>
</dbReference>
<dbReference type="GO" id="GO:0043952">
    <property type="term" value="P:protein transport by the Sec complex"/>
    <property type="evidence" value="ECO:0007669"/>
    <property type="project" value="TreeGrafter"/>
</dbReference>
<dbReference type="InterPro" id="IPR011116">
    <property type="entry name" value="SecA_Wing/Scaffold"/>
</dbReference>
<dbReference type="InterPro" id="IPR000185">
    <property type="entry name" value="SecA"/>
</dbReference>
<evidence type="ECO:0000313" key="17">
    <source>
        <dbReference type="Proteomes" id="UP000295681"/>
    </source>
</evidence>
<dbReference type="Pfam" id="PF07516">
    <property type="entry name" value="SecA_SW"/>
    <property type="match status" value="1"/>
</dbReference>
<dbReference type="Gene3D" id="3.90.1440.10">
    <property type="entry name" value="SecA, preprotein cross-linking domain"/>
    <property type="match status" value="1"/>
</dbReference>
<feature type="domain" description="Helicase ATP-binding" evidence="13">
    <location>
        <begin position="80"/>
        <end position="243"/>
    </location>
</feature>
<feature type="domain" description="Helicase C-terminal" evidence="14">
    <location>
        <begin position="412"/>
        <end position="572"/>
    </location>
</feature>
<keyword evidence="9 12" id="KW-1278">Translocase</keyword>
<dbReference type="SUPFAM" id="SSF81886">
    <property type="entry name" value="Helical scaffold and wing domains of SecA"/>
    <property type="match status" value="1"/>
</dbReference>
<keyword evidence="4 12" id="KW-1003">Cell membrane</keyword>
<feature type="domain" description="SecA family profile" evidence="15">
    <location>
        <begin position="1"/>
        <end position="568"/>
    </location>
</feature>
<evidence type="ECO:0000259" key="13">
    <source>
        <dbReference type="PROSITE" id="PS51192"/>
    </source>
</evidence>
<comment type="subunit">
    <text evidence="12">Monomer and homodimer. Part of the essential Sec protein translocation apparatus which comprises SecA, SecYEG and auxiliary proteins SecDF. Other proteins may also be involved.</text>
</comment>
<dbReference type="PROSITE" id="PS51196">
    <property type="entry name" value="SECA_MOTOR_DEAD"/>
    <property type="match status" value="1"/>
</dbReference>
<dbReference type="GO" id="GO:0005886">
    <property type="term" value="C:plasma membrane"/>
    <property type="evidence" value="ECO:0007669"/>
    <property type="project" value="UniProtKB-SubCell"/>
</dbReference>
<keyword evidence="11 12" id="KW-0472">Membrane</keyword>
<dbReference type="InterPro" id="IPR044722">
    <property type="entry name" value="SecA_SF2_C"/>
</dbReference>
<dbReference type="GO" id="GO:0065002">
    <property type="term" value="P:intracellular protein transmembrane transport"/>
    <property type="evidence" value="ECO:0007669"/>
    <property type="project" value="UniProtKB-UniRule"/>
</dbReference>
<dbReference type="Proteomes" id="UP000295681">
    <property type="component" value="Unassembled WGS sequence"/>
</dbReference>
<dbReference type="InterPro" id="IPR036266">
    <property type="entry name" value="SecA_Wing/Scaffold_sf"/>
</dbReference>
<keyword evidence="6 12" id="KW-0547">Nucleotide-binding</keyword>
<dbReference type="GO" id="GO:0031522">
    <property type="term" value="C:cell envelope Sec protein transport complex"/>
    <property type="evidence" value="ECO:0007669"/>
    <property type="project" value="TreeGrafter"/>
</dbReference>
<dbReference type="SUPFAM" id="SSF81767">
    <property type="entry name" value="Pre-protein crosslinking domain of SecA"/>
    <property type="match status" value="1"/>
</dbReference>
<dbReference type="STRING" id="907931.GCA_000165675_00530"/>
<dbReference type="SMART" id="SM00958">
    <property type="entry name" value="SecA_PP_bind"/>
    <property type="match status" value="1"/>
</dbReference>
<name>A0A4R5N6T6_9LACO</name>
<keyword evidence="10 12" id="KW-0811">Translocation</keyword>
<dbReference type="CDD" id="cd17928">
    <property type="entry name" value="DEXDc_SecA"/>
    <property type="match status" value="1"/>
</dbReference>
<evidence type="ECO:0000256" key="9">
    <source>
        <dbReference type="ARBA" id="ARBA00022967"/>
    </source>
</evidence>
<evidence type="ECO:0000256" key="6">
    <source>
        <dbReference type="ARBA" id="ARBA00022741"/>
    </source>
</evidence>
<dbReference type="InterPro" id="IPR036670">
    <property type="entry name" value="SecA_X-link_sf"/>
</dbReference>
<dbReference type="Pfam" id="PF21090">
    <property type="entry name" value="P-loop_SecA"/>
    <property type="match status" value="2"/>
</dbReference>
<dbReference type="GO" id="GO:0005524">
    <property type="term" value="F:ATP binding"/>
    <property type="evidence" value="ECO:0007669"/>
    <property type="project" value="UniProtKB-UniRule"/>
</dbReference>
<evidence type="ECO:0000256" key="11">
    <source>
        <dbReference type="ARBA" id="ARBA00023136"/>
    </source>
</evidence>
<dbReference type="FunFam" id="3.40.50.300:FF:000429">
    <property type="entry name" value="Preprotein translocase subunit SecA"/>
    <property type="match status" value="1"/>
</dbReference>
<organism evidence="16 17">
    <name type="scientific">Leuconostoc fallax</name>
    <dbReference type="NCBI Taxonomy" id="1251"/>
    <lineage>
        <taxon>Bacteria</taxon>
        <taxon>Bacillati</taxon>
        <taxon>Bacillota</taxon>
        <taxon>Bacilli</taxon>
        <taxon>Lactobacillales</taxon>
        <taxon>Lactobacillaceae</taxon>
        <taxon>Leuconostoc</taxon>
    </lineage>
</organism>
<dbReference type="GO" id="GO:0017038">
    <property type="term" value="P:protein import"/>
    <property type="evidence" value="ECO:0007669"/>
    <property type="project" value="InterPro"/>
</dbReference>
<dbReference type="EC" id="7.4.2.8" evidence="12"/>
<keyword evidence="8 12" id="KW-0653">Protein transport</keyword>
<evidence type="ECO:0000256" key="7">
    <source>
        <dbReference type="ARBA" id="ARBA00022840"/>
    </source>
</evidence>
<gene>
    <name evidence="12" type="primary">secA</name>
    <name evidence="16" type="ORF">C5L23_000204</name>
</gene>
<protein>
    <recommendedName>
        <fullName evidence="12">Protein translocase subunit SecA</fullName>
        <ecNumber evidence="12">7.4.2.8</ecNumber>
    </recommendedName>
</protein>
<dbReference type="InterPro" id="IPR022490">
    <property type="entry name" value="SecA2"/>
</dbReference>
<evidence type="ECO:0000256" key="10">
    <source>
        <dbReference type="ARBA" id="ARBA00023010"/>
    </source>
</evidence>
<dbReference type="PRINTS" id="PR00906">
    <property type="entry name" value="SECA"/>
</dbReference>
<comment type="catalytic activity">
    <reaction evidence="12">
        <text>ATP + H2O + cellular proteinSide 1 = ADP + phosphate + cellular proteinSide 2.</text>
        <dbReference type="EC" id="7.4.2.8"/>
    </reaction>
</comment>
<dbReference type="InterPro" id="IPR027417">
    <property type="entry name" value="P-loop_NTPase"/>
</dbReference>
<evidence type="ECO:0000256" key="4">
    <source>
        <dbReference type="ARBA" id="ARBA00022475"/>
    </source>
</evidence>
<dbReference type="InterPro" id="IPR001650">
    <property type="entry name" value="Helicase_C-like"/>
</dbReference>
<dbReference type="PANTHER" id="PTHR30612:SF0">
    <property type="entry name" value="CHLOROPLAST PROTEIN-TRANSPORTING ATPASE"/>
    <property type="match status" value="1"/>
</dbReference>
<dbReference type="EMBL" id="PUFI01000016">
    <property type="protein sequence ID" value="TDG67250.1"/>
    <property type="molecule type" value="Genomic_DNA"/>
</dbReference>
<dbReference type="GO" id="GO:0005829">
    <property type="term" value="C:cytosol"/>
    <property type="evidence" value="ECO:0007669"/>
    <property type="project" value="TreeGrafter"/>
</dbReference>
<comment type="similarity">
    <text evidence="2 12">Belongs to the SecA family.</text>
</comment>
<keyword evidence="7 12" id="KW-0067">ATP-binding</keyword>
<feature type="binding site" evidence="12">
    <location>
        <position position="78"/>
    </location>
    <ligand>
        <name>ATP</name>
        <dbReference type="ChEBI" id="CHEBI:30616"/>
    </ligand>
</feature>
<dbReference type="PANTHER" id="PTHR30612">
    <property type="entry name" value="SECA INNER MEMBRANE COMPONENT OF SEC PROTEIN SECRETION SYSTEM"/>
    <property type="match status" value="1"/>
</dbReference>
<proteinExistence type="inferred from homology"/>
<dbReference type="InterPro" id="IPR014018">
    <property type="entry name" value="SecA_motor_DEAD"/>
</dbReference>
<comment type="function">
    <text evidence="12">Part of the Sec protein translocase complex. Interacts with the SecYEG preprotein conducting channel. Has a central role in coupling the hydrolysis of ATP to the transfer of proteins into and across the cell membrane, serving as an ATP-driven molecular motor driving the stepwise translocation of polypeptide chains across the membrane.</text>
</comment>
<dbReference type="GO" id="GO:0008564">
    <property type="term" value="F:protein-exporting ATPase activity"/>
    <property type="evidence" value="ECO:0007669"/>
    <property type="project" value="UniProtKB-EC"/>
</dbReference>
<evidence type="ECO:0000256" key="5">
    <source>
        <dbReference type="ARBA" id="ARBA00022490"/>
    </source>
</evidence>
<keyword evidence="5 12" id="KW-0963">Cytoplasm</keyword>
<dbReference type="Gene3D" id="3.40.50.300">
    <property type="entry name" value="P-loop containing nucleotide triphosphate hydrolases"/>
    <property type="match status" value="2"/>
</dbReference>
<comment type="subcellular location">
    <subcellularLocation>
        <location evidence="12">Cell membrane</location>
        <topology evidence="12">Peripheral membrane protein</topology>
        <orientation evidence="12">Cytoplasmic side</orientation>
    </subcellularLocation>
    <subcellularLocation>
        <location evidence="12">Cytoplasm</location>
    </subcellularLocation>
    <subcellularLocation>
        <location evidence="1">Membrane</location>
        <topology evidence="1">Peripheral membrane protein</topology>
    </subcellularLocation>
    <text evidence="12">Distribution is 50-50.</text>
</comment>
<evidence type="ECO:0000313" key="16">
    <source>
        <dbReference type="EMBL" id="TDG67250.1"/>
    </source>
</evidence>
<dbReference type="HAMAP" id="MF_01382">
    <property type="entry name" value="SecA"/>
    <property type="match status" value="1"/>
</dbReference>
<evidence type="ECO:0000259" key="15">
    <source>
        <dbReference type="PROSITE" id="PS51196"/>
    </source>
</evidence>
<dbReference type="Pfam" id="PF07517">
    <property type="entry name" value="SecA_DEAD"/>
    <property type="match status" value="1"/>
</dbReference>
<evidence type="ECO:0000256" key="2">
    <source>
        <dbReference type="ARBA" id="ARBA00007650"/>
    </source>
</evidence>
<dbReference type="CDD" id="cd18803">
    <property type="entry name" value="SF2_C_secA"/>
    <property type="match status" value="1"/>
</dbReference>
<evidence type="ECO:0000256" key="3">
    <source>
        <dbReference type="ARBA" id="ARBA00022448"/>
    </source>
</evidence>
<evidence type="ECO:0000256" key="12">
    <source>
        <dbReference type="HAMAP-Rule" id="MF_01382"/>
    </source>
</evidence>
<dbReference type="NCBIfam" id="NF006630">
    <property type="entry name" value="PRK09200.1"/>
    <property type="match status" value="1"/>
</dbReference>
<dbReference type="AlphaFoldDB" id="A0A4R5N6T6"/>
<dbReference type="SMART" id="SM00957">
    <property type="entry name" value="SecA_DEAD"/>
    <property type="match status" value="1"/>
</dbReference>
<dbReference type="InterPro" id="IPR011130">
    <property type="entry name" value="SecA_preprotein_X-link_dom"/>
</dbReference>
<dbReference type="RefSeq" id="WP_133264711.1">
    <property type="nucleotide sequence ID" value="NZ_JAGYGP010000005.1"/>
</dbReference>
<dbReference type="SUPFAM" id="SSF52540">
    <property type="entry name" value="P-loop containing nucleoside triphosphate hydrolases"/>
    <property type="match status" value="2"/>
</dbReference>
<feature type="binding site" evidence="12">
    <location>
        <begin position="96"/>
        <end position="100"/>
    </location>
    <ligand>
        <name>ATP</name>
        <dbReference type="ChEBI" id="CHEBI:30616"/>
    </ligand>
</feature>